<dbReference type="Gene3D" id="3.40.50.2300">
    <property type="match status" value="2"/>
</dbReference>
<dbReference type="SMART" id="SM00086">
    <property type="entry name" value="PAC"/>
    <property type="match status" value="4"/>
</dbReference>
<dbReference type="Pfam" id="PF02518">
    <property type="entry name" value="HATPase_c"/>
    <property type="match status" value="1"/>
</dbReference>
<evidence type="ECO:0000256" key="8">
    <source>
        <dbReference type="ARBA" id="ARBA00022840"/>
    </source>
</evidence>
<reference evidence="19" key="2">
    <citation type="submission" date="2021-02" db="EMBL/GenBank/DDBJ databases">
        <title>Sulfurospirillum tamanensis sp. nov.</title>
        <authorList>
            <person name="Merkel A.Y."/>
        </authorList>
    </citation>
    <scope>NUCLEOTIDE SEQUENCE [LARGE SCALE GENOMIC DNA]</scope>
    <source>
        <strain evidence="19">T05b</strain>
    </source>
</reference>
<keyword evidence="9" id="KW-1133">Transmembrane helix</keyword>
<gene>
    <name evidence="18" type="ORF">JWV37_07540</name>
</gene>
<keyword evidence="6" id="KW-0812">Transmembrane</keyword>
<dbReference type="SUPFAM" id="SSF55785">
    <property type="entry name" value="PYP-like sensor domain (PAS domain)"/>
    <property type="match status" value="4"/>
</dbReference>
<evidence type="ECO:0000259" key="15">
    <source>
        <dbReference type="PROSITE" id="PS50110"/>
    </source>
</evidence>
<evidence type="ECO:0000256" key="3">
    <source>
        <dbReference type="ARBA" id="ARBA00012438"/>
    </source>
</evidence>
<evidence type="ECO:0000256" key="12">
    <source>
        <dbReference type="PROSITE-ProRule" id="PRU00169"/>
    </source>
</evidence>
<dbReference type="InterPro" id="IPR005467">
    <property type="entry name" value="His_kinase_dom"/>
</dbReference>
<dbReference type="SUPFAM" id="SSF55874">
    <property type="entry name" value="ATPase domain of HSP90 chaperone/DNA topoisomerase II/histidine kinase"/>
    <property type="match status" value="1"/>
</dbReference>
<dbReference type="InterPro" id="IPR035965">
    <property type="entry name" value="PAS-like_dom_sf"/>
</dbReference>
<dbReference type="Pfam" id="PF00989">
    <property type="entry name" value="PAS"/>
    <property type="match status" value="1"/>
</dbReference>
<protein>
    <recommendedName>
        <fullName evidence="3">histidine kinase</fullName>
        <ecNumber evidence="3">2.7.13.3</ecNumber>
    </recommendedName>
</protein>
<comment type="catalytic activity">
    <reaction evidence="1">
        <text>ATP + protein L-histidine = ADP + protein N-phospho-L-histidine.</text>
        <dbReference type="EC" id="2.7.13.3"/>
    </reaction>
</comment>
<dbReference type="CDD" id="cd00130">
    <property type="entry name" value="PAS"/>
    <property type="match status" value="3"/>
</dbReference>
<reference evidence="18 19" key="1">
    <citation type="submission" date="2021-02" db="EMBL/GenBank/DDBJ databases">
        <title>Sulfurospirillum tamanensis sp. nov.</title>
        <authorList>
            <person name="Frolova A."/>
            <person name="Merkel A."/>
            <person name="Slobodkin A."/>
        </authorList>
    </citation>
    <scope>NUCLEOTIDE SEQUENCE [LARGE SCALE GENOMIC DNA]</scope>
    <source>
        <strain evidence="18 19">T05b</strain>
    </source>
</reference>
<sequence>MQSIEEKHFKELFEVFPDAVVLIDTATKLPVLFNQAAYAQLEYEKDEFENLTISDYEALESPEETQQHIQNIIKNGRDDFETKHKTKYGKILDIKVTVVSHVIENKPYFLCTFRDITDQKKLQKTLDEQNRFKKILLENSPHALITTDNNGLITSFNEKAEEILGYKAEEVINKQTPMLFHDPVELKERGVALKQELKREVLGFEVFRARSDIGLHDEKEWTYIRKDGVKITVELSITSLKNSEDAVVGYLGIASDITQKKALATVIEKERDAVNFIIENTVGGYWDWDLKNNTEYLSPGFKKMFGYEDHEMPNVPESWMKIIFKEDLETTLKVFDLHVKSKGEIPFVGEVRYRHKNGSTVWVICSGKVVEWDKDGTPLRMLGSHVDITKQKNLEHSLKESEQRFSDVAEASGEYIWELNDRGEYTLVTKSFEEMLGYSIEESLGKTPFSFMPKEEEVRVGEYFLNEIAAKRASFRGLIHKSLTKDGRTVWQKVNGLPMFDTNGNIVGYRGAALDITAEKKAKEELEVAREKAEKAKELFSELYKNMSSGVAIYEAFNNGEDFIFKNINEASQKMDGVDRSIVGQKITEVFPGIKEMGLFDVFQEVYKTGKAQHHPIGFYDDGKLSVYRKNYVYKLSSGEIVAIYDDVTAQMQAQEALEAAKRKAESANEAKTQFLANMSHEIRTPMNAVIGLGDILNDMLDDPRQKDVLRKINSSAKMLLGVINDILDYSKIEAGKLELEYKQFRLEDILSQLKVMFEAKASQKGVELYFFPKGECAGLLLGDELRLTQTLTNLLSNAIKFTHKGNITLTIECLHKQEREKATIGFSVEDSGIGMNKEHLSKLFKPFSQADTSTTRKYGGTGLGLVISKNIINAMGAEIAVQSQVGVGTKFSFTLDFELAACAIDAQSSSSAAGKVLIVDDQEISREVLKSMLGRFGYAFDEASNGAEAIERIKTAEKKKSPYDILLIDWNMPILNGVETIKELQTLYEQKELTSNVPTVFMVSGYSKENIDLGSVAIDSFISKPVTQSALFDAITDARGGKIRDISPETVQTTLDLSGLTVLIVEDNAVNQEVVSLMLEKVGITYKIANNGQEGLEAFLANEDYFDLILMDLQMPVMGGYEATREIRKRNTTIPIVALTAAAMAEDKEKAFQTGMNGHIGKPIDKNELYNTISRLCGAKINNSDKTKQPSKAILDKAYLTDILDSEDSASALLLKFKHQLQAGEFENIIEAIKSNAPDARKQVHTLKGVSGNIGAFELHEKLAFIDSKYKNNEKIENHEVESLANALNNLLRALESVKETNAQTQAPNTLSHQELNELLASVKGFLKEGELMDDGTIHVLHENLIGVIPHQELAKWKECVEEFEFDKALKIMEKWTV</sequence>
<evidence type="ECO:0000256" key="13">
    <source>
        <dbReference type="SAM" id="Coils"/>
    </source>
</evidence>
<dbReference type="SUPFAM" id="SSF47226">
    <property type="entry name" value="Histidine-containing phosphotransfer domain, HPT domain"/>
    <property type="match status" value="1"/>
</dbReference>
<evidence type="ECO:0000259" key="14">
    <source>
        <dbReference type="PROSITE" id="PS50109"/>
    </source>
</evidence>
<keyword evidence="5 12" id="KW-0597">Phosphoprotein</keyword>
<keyword evidence="11" id="KW-0472">Membrane</keyword>
<dbReference type="PROSITE" id="PS50110">
    <property type="entry name" value="RESPONSE_REGULATORY"/>
    <property type="match status" value="2"/>
</dbReference>
<dbReference type="InterPro" id="IPR000700">
    <property type="entry name" value="PAS-assoc_C"/>
</dbReference>
<dbReference type="Gene3D" id="1.10.287.130">
    <property type="match status" value="1"/>
</dbReference>
<dbReference type="InterPro" id="IPR011006">
    <property type="entry name" value="CheY-like_superfamily"/>
</dbReference>
<feature type="domain" description="Response regulatory" evidence="15">
    <location>
        <begin position="916"/>
        <end position="1040"/>
    </location>
</feature>
<keyword evidence="8" id="KW-0067">ATP-binding</keyword>
<dbReference type="EC" id="2.7.13.3" evidence="3"/>
<feature type="domain" description="Response regulatory" evidence="15">
    <location>
        <begin position="1062"/>
        <end position="1178"/>
    </location>
</feature>
<dbReference type="PRINTS" id="PR00344">
    <property type="entry name" value="BCTRLSENSOR"/>
</dbReference>
<dbReference type="Gene3D" id="1.20.120.160">
    <property type="entry name" value="HPT domain"/>
    <property type="match status" value="1"/>
</dbReference>
<dbReference type="SMART" id="SM00387">
    <property type="entry name" value="HATPase_c"/>
    <property type="match status" value="1"/>
</dbReference>
<evidence type="ECO:0000256" key="5">
    <source>
        <dbReference type="ARBA" id="ARBA00022553"/>
    </source>
</evidence>
<dbReference type="PROSITE" id="PS50113">
    <property type="entry name" value="PAC"/>
    <property type="match status" value="3"/>
</dbReference>
<name>A0ABS2WTC5_9BACT</name>
<dbReference type="InterPro" id="IPR013767">
    <property type="entry name" value="PAS_fold"/>
</dbReference>
<dbReference type="InterPro" id="IPR036890">
    <property type="entry name" value="HATPase_C_sf"/>
</dbReference>
<dbReference type="SMART" id="SM00448">
    <property type="entry name" value="REC"/>
    <property type="match status" value="2"/>
</dbReference>
<dbReference type="InterPro" id="IPR036641">
    <property type="entry name" value="HPT_dom_sf"/>
</dbReference>
<dbReference type="CDD" id="cd16922">
    <property type="entry name" value="HATPase_EvgS-ArcB-TorS-like"/>
    <property type="match status" value="1"/>
</dbReference>
<evidence type="ECO:0000256" key="10">
    <source>
        <dbReference type="ARBA" id="ARBA00023012"/>
    </source>
</evidence>
<feature type="domain" description="PAS" evidence="16">
    <location>
        <begin position="270"/>
        <end position="342"/>
    </location>
</feature>
<organism evidence="18 19">
    <name type="scientific">Sulfurospirillum tamanense</name>
    <dbReference type="NCBI Taxonomy" id="2813362"/>
    <lineage>
        <taxon>Bacteria</taxon>
        <taxon>Pseudomonadati</taxon>
        <taxon>Campylobacterota</taxon>
        <taxon>Epsilonproteobacteria</taxon>
        <taxon>Campylobacterales</taxon>
        <taxon>Sulfurospirillaceae</taxon>
        <taxon>Sulfurospirillum</taxon>
    </lineage>
</organism>
<dbReference type="PROSITE" id="PS50109">
    <property type="entry name" value="HIS_KIN"/>
    <property type="match status" value="1"/>
</dbReference>
<dbReference type="SUPFAM" id="SSF52172">
    <property type="entry name" value="CheY-like"/>
    <property type="match status" value="2"/>
</dbReference>
<comment type="subcellular location">
    <subcellularLocation>
        <location evidence="2">Cell membrane</location>
        <topology evidence="2">Multi-pass membrane protein</topology>
    </subcellularLocation>
</comment>
<keyword evidence="10" id="KW-0902">Two-component regulatory system</keyword>
<feature type="domain" description="PAS" evidence="16">
    <location>
        <begin position="401"/>
        <end position="472"/>
    </location>
</feature>
<dbReference type="Pfam" id="PF00512">
    <property type="entry name" value="HisKA"/>
    <property type="match status" value="1"/>
</dbReference>
<reference evidence="18 19" key="3">
    <citation type="submission" date="2021-02" db="EMBL/GenBank/DDBJ databases">
        <authorList>
            <person name="Merkel A.Y."/>
        </authorList>
    </citation>
    <scope>NUCLEOTIDE SEQUENCE [LARGE SCALE GENOMIC DNA]</scope>
    <source>
        <strain evidence="18 19">T05b</strain>
    </source>
</reference>
<evidence type="ECO:0000256" key="9">
    <source>
        <dbReference type="ARBA" id="ARBA00022989"/>
    </source>
</evidence>
<dbReference type="InterPro" id="IPR013655">
    <property type="entry name" value="PAS_fold_3"/>
</dbReference>
<dbReference type="CDD" id="cd17546">
    <property type="entry name" value="REC_hyHK_CKI1_RcsC-like"/>
    <property type="match status" value="1"/>
</dbReference>
<dbReference type="Gene3D" id="3.30.450.20">
    <property type="entry name" value="PAS domain"/>
    <property type="match status" value="5"/>
</dbReference>
<dbReference type="InterPro" id="IPR004358">
    <property type="entry name" value="Sig_transdc_His_kin-like_C"/>
</dbReference>
<dbReference type="NCBIfam" id="TIGR00229">
    <property type="entry name" value="sensory_box"/>
    <property type="match status" value="4"/>
</dbReference>
<dbReference type="PROSITE" id="PS50112">
    <property type="entry name" value="PAS"/>
    <property type="match status" value="3"/>
</dbReference>
<feature type="modified residue" description="4-aspartylphosphate" evidence="12">
    <location>
        <position position="1113"/>
    </location>
</feature>
<dbReference type="InterPro" id="IPR001610">
    <property type="entry name" value="PAC"/>
</dbReference>
<dbReference type="Pfam" id="PF00072">
    <property type="entry name" value="Response_reg"/>
    <property type="match status" value="2"/>
</dbReference>
<evidence type="ECO:0000259" key="16">
    <source>
        <dbReference type="PROSITE" id="PS50112"/>
    </source>
</evidence>
<feature type="domain" description="PAC" evidence="17">
    <location>
        <begin position="476"/>
        <end position="528"/>
    </location>
</feature>
<dbReference type="InterPro" id="IPR003661">
    <property type="entry name" value="HisK_dim/P_dom"/>
</dbReference>
<dbReference type="SMART" id="SM00091">
    <property type="entry name" value="PAS"/>
    <property type="match status" value="4"/>
</dbReference>
<evidence type="ECO:0000256" key="11">
    <source>
        <dbReference type="ARBA" id="ARBA00023136"/>
    </source>
</evidence>
<evidence type="ECO:0000256" key="7">
    <source>
        <dbReference type="ARBA" id="ARBA00022741"/>
    </source>
</evidence>
<dbReference type="InterPro" id="IPR001789">
    <property type="entry name" value="Sig_transdc_resp-reg_receiver"/>
</dbReference>
<dbReference type="InterPro" id="IPR036097">
    <property type="entry name" value="HisK_dim/P_sf"/>
</dbReference>
<feature type="domain" description="PAS" evidence="16">
    <location>
        <begin position="129"/>
        <end position="200"/>
    </location>
</feature>
<comment type="caution">
    <text evidence="18">The sequence shown here is derived from an EMBL/GenBank/DDBJ whole genome shotgun (WGS) entry which is preliminary data.</text>
</comment>
<dbReference type="PANTHER" id="PTHR45339">
    <property type="entry name" value="HYBRID SIGNAL TRANSDUCTION HISTIDINE KINASE J"/>
    <property type="match status" value="1"/>
</dbReference>
<dbReference type="CDD" id="cd00082">
    <property type="entry name" value="HisKA"/>
    <property type="match status" value="1"/>
</dbReference>
<evidence type="ECO:0000313" key="18">
    <source>
        <dbReference type="EMBL" id="MBN2964628.1"/>
    </source>
</evidence>
<dbReference type="PANTHER" id="PTHR45339:SF1">
    <property type="entry name" value="HYBRID SIGNAL TRANSDUCTION HISTIDINE KINASE J"/>
    <property type="match status" value="1"/>
</dbReference>
<evidence type="ECO:0000256" key="6">
    <source>
        <dbReference type="ARBA" id="ARBA00022692"/>
    </source>
</evidence>
<evidence type="ECO:0000256" key="1">
    <source>
        <dbReference type="ARBA" id="ARBA00000085"/>
    </source>
</evidence>
<keyword evidence="4" id="KW-1003">Cell membrane</keyword>
<feature type="coiled-coil region" evidence="13">
    <location>
        <begin position="651"/>
        <end position="678"/>
    </location>
</feature>
<feature type="domain" description="Histidine kinase" evidence="14">
    <location>
        <begin position="678"/>
        <end position="900"/>
    </location>
</feature>
<dbReference type="Gene3D" id="3.30.565.10">
    <property type="entry name" value="Histidine kinase-like ATPase, C-terminal domain"/>
    <property type="match status" value="1"/>
</dbReference>
<proteinExistence type="predicted"/>
<feature type="modified residue" description="4-aspartylphosphate" evidence="12">
    <location>
        <position position="970"/>
    </location>
</feature>
<dbReference type="EMBL" id="JAFHKK010000014">
    <property type="protein sequence ID" value="MBN2964628.1"/>
    <property type="molecule type" value="Genomic_DNA"/>
</dbReference>
<evidence type="ECO:0000256" key="4">
    <source>
        <dbReference type="ARBA" id="ARBA00022475"/>
    </source>
</evidence>
<keyword evidence="7" id="KW-0547">Nucleotide-binding</keyword>
<dbReference type="Pfam" id="PF08447">
    <property type="entry name" value="PAS_3"/>
    <property type="match status" value="1"/>
</dbReference>
<dbReference type="SMART" id="SM00388">
    <property type="entry name" value="HisKA"/>
    <property type="match status" value="1"/>
</dbReference>
<dbReference type="RefSeq" id="WP_205459176.1">
    <property type="nucleotide sequence ID" value="NZ_JAFHKK010000014.1"/>
</dbReference>
<evidence type="ECO:0000313" key="19">
    <source>
        <dbReference type="Proteomes" id="UP000703590"/>
    </source>
</evidence>
<keyword evidence="13" id="KW-0175">Coiled coil</keyword>
<dbReference type="SUPFAM" id="SSF47384">
    <property type="entry name" value="Homodimeric domain of signal transducing histidine kinase"/>
    <property type="match status" value="1"/>
</dbReference>
<dbReference type="CDD" id="cd00156">
    <property type="entry name" value="REC"/>
    <property type="match status" value="1"/>
</dbReference>
<dbReference type="InterPro" id="IPR003594">
    <property type="entry name" value="HATPase_dom"/>
</dbReference>
<dbReference type="Pfam" id="PF13426">
    <property type="entry name" value="PAS_9"/>
    <property type="match status" value="2"/>
</dbReference>
<feature type="domain" description="PAC" evidence="17">
    <location>
        <begin position="347"/>
        <end position="400"/>
    </location>
</feature>
<feature type="coiled-coil region" evidence="13">
    <location>
        <begin position="516"/>
        <end position="546"/>
    </location>
</feature>
<accession>A0ABS2WTC5</accession>
<evidence type="ECO:0000256" key="2">
    <source>
        <dbReference type="ARBA" id="ARBA00004651"/>
    </source>
</evidence>
<dbReference type="Proteomes" id="UP000703590">
    <property type="component" value="Unassembled WGS sequence"/>
</dbReference>
<keyword evidence="19" id="KW-1185">Reference proteome</keyword>
<feature type="domain" description="PAC" evidence="17">
    <location>
        <begin position="217"/>
        <end position="269"/>
    </location>
</feature>
<dbReference type="InterPro" id="IPR000014">
    <property type="entry name" value="PAS"/>
</dbReference>
<evidence type="ECO:0000259" key="17">
    <source>
        <dbReference type="PROSITE" id="PS50113"/>
    </source>
</evidence>